<comment type="caution">
    <text evidence="2">The sequence shown here is derived from an EMBL/GenBank/DDBJ whole genome shotgun (WGS) entry which is preliminary data.</text>
</comment>
<evidence type="ECO:0000313" key="4">
    <source>
        <dbReference type="Proteomes" id="UP001230629"/>
    </source>
</evidence>
<dbReference type="AlphaFoldDB" id="A0AAW6XVK3"/>
<organism evidence="2 4">
    <name type="scientific">Streptococcus agalactiae</name>
    <dbReference type="NCBI Taxonomy" id="1311"/>
    <lineage>
        <taxon>Bacteria</taxon>
        <taxon>Bacillati</taxon>
        <taxon>Bacillota</taxon>
        <taxon>Bacilli</taxon>
        <taxon>Lactobacillales</taxon>
        <taxon>Streptococcaceae</taxon>
        <taxon>Streptococcus</taxon>
    </lineage>
</organism>
<dbReference type="InterPro" id="IPR021146">
    <property type="entry name" value="Phage_gp6-like_head-tail"/>
</dbReference>
<dbReference type="KEGG" id="sagg:EN73_03470"/>
<reference evidence="1 3" key="1">
    <citation type="journal article" date="2015" name="PLoS ONE">
        <title>Genomic analysis reveals the molecular basis for capsule loss in the group B streptococcus population.</title>
        <authorList>
            <consortium name="DEVANI Consortium"/>
            <person name="Rosini R."/>
            <person name="Campisi E."/>
            <person name="De Chiara M."/>
            <person name="Tettelin H."/>
            <person name="Rinaudo D."/>
            <person name="Toniolo C."/>
            <person name="Metruccio M."/>
            <person name="Guidotti S."/>
            <person name="Sorensen U.B."/>
            <person name="Kilian M."/>
            <person name="Ramirez M."/>
            <person name="Janulczyk R."/>
            <person name="Donati C."/>
            <person name="Grandi G."/>
            <person name="Margarit I."/>
        </authorList>
    </citation>
    <scope>NUCLEOTIDE SEQUENCE [LARGE SCALE GENOMIC DNA]</scope>
    <source>
        <strain evidence="1 3">ES-PW-063</strain>
    </source>
</reference>
<evidence type="ECO:0000313" key="2">
    <source>
        <dbReference type="EMBL" id="MDK6898536.1"/>
    </source>
</evidence>
<name>A0AAW6XVK3_STRAG</name>
<dbReference type="EMBL" id="LCVB01000027">
    <property type="protein sequence ID" value="KLJ29753.1"/>
    <property type="molecule type" value="Genomic_DNA"/>
</dbReference>
<evidence type="ECO:0000313" key="1">
    <source>
        <dbReference type="EMBL" id="KLJ29753.1"/>
    </source>
</evidence>
<dbReference type="EMBL" id="JASOIH010000001">
    <property type="protein sequence ID" value="MDK6898536.1"/>
    <property type="molecule type" value="Genomic_DNA"/>
</dbReference>
<dbReference type="Pfam" id="PF05135">
    <property type="entry name" value="Phage_connect_1"/>
    <property type="match status" value="1"/>
</dbReference>
<proteinExistence type="predicted"/>
<dbReference type="Proteomes" id="UP001230629">
    <property type="component" value="Unassembled WGS sequence"/>
</dbReference>
<dbReference type="RefSeq" id="WP_000411527.1">
    <property type="nucleotide sequence ID" value="NZ_AP020310.1"/>
</dbReference>
<dbReference type="Proteomes" id="UP000035174">
    <property type="component" value="Unassembled WGS sequence"/>
</dbReference>
<evidence type="ECO:0000313" key="3">
    <source>
        <dbReference type="Proteomes" id="UP000035174"/>
    </source>
</evidence>
<reference evidence="2" key="2">
    <citation type="submission" date="2023-05" db="EMBL/GenBank/DDBJ databases">
        <title>Cataloging the Phylogenetic Diversity of Human Bladder Bacteria.</title>
        <authorList>
            <person name="Du J."/>
        </authorList>
    </citation>
    <scope>NUCLEOTIDE SEQUENCE</scope>
    <source>
        <strain evidence="2">UMB8703</strain>
    </source>
</reference>
<protein>
    <submittedName>
        <fullName evidence="2">Phage head-tail connector protein</fullName>
    </submittedName>
    <submittedName>
        <fullName evidence="1">Phage protein</fullName>
    </submittedName>
</protein>
<sequence>MEKINTQTIINNVKLDLDINDTLQDKLLEMLLKRITDHFSAEYGTNEIDSAFSFVLEDCLIARYNRRGAERAKSESVEGRAITYYDFLNEFEPYDLMIKSKLNISNQKSKKGGLYFL</sequence>
<gene>
    <name evidence="2" type="ORF">QP229_00780</name>
    <name evidence="1" type="ORF">WA45_05245</name>
</gene>
<accession>A0AAW6XVK3</accession>